<dbReference type="RefSeq" id="WP_380206536.1">
    <property type="nucleotide sequence ID" value="NZ_JBHTEK010000004.1"/>
</dbReference>
<dbReference type="EMBL" id="JBHTEK010000004">
    <property type="protein sequence ID" value="MFC7670804.1"/>
    <property type="molecule type" value="Genomic_DNA"/>
</dbReference>
<name>A0ABW2UD40_9BACT</name>
<protein>
    <submittedName>
        <fullName evidence="2">YncE family protein</fullName>
    </submittedName>
</protein>
<dbReference type="SUPFAM" id="SSF50969">
    <property type="entry name" value="YVTN repeat-like/Quinoprotein amine dehydrogenase"/>
    <property type="match status" value="1"/>
</dbReference>
<dbReference type="Proteomes" id="UP001596513">
    <property type="component" value="Unassembled WGS sequence"/>
</dbReference>
<proteinExistence type="predicted"/>
<dbReference type="InterPro" id="IPR011044">
    <property type="entry name" value="Quino_amine_DH_bsu"/>
</dbReference>
<dbReference type="InterPro" id="IPR015943">
    <property type="entry name" value="WD40/YVTN_repeat-like_dom_sf"/>
</dbReference>
<dbReference type="InterPro" id="IPR051200">
    <property type="entry name" value="Host-pathogen_enzymatic-act"/>
</dbReference>
<feature type="region of interest" description="Disordered" evidence="1">
    <location>
        <begin position="260"/>
        <end position="290"/>
    </location>
</feature>
<evidence type="ECO:0000256" key="1">
    <source>
        <dbReference type="SAM" id="MobiDB-lite"/>
    </source>
</evidence>
<feature type="compositionally biased region" description="Low complexity" evidence="1">
    <location>
        <begin position="266"/>
        <end position="290"/>
    </location>
</feature>
<dbReference type="PROSITE" id="PS51257">
    <property type="entry name" value="PROKAR_LIPOPROTEIN"/>
    <property type="match status" value="1"/>
</dbReference>
<comment type="caution">
    <text evidence="2">The sequence shown here is derived from an EMBL/GenBank/DDBJ whole genome shotgun (WGS) entry which is preliminary data.</text>
</comment>
<evidence type="ECO:0000313" key="3">
    <source>
        <dbReference type="Proteomes" id="UP001596513"/>
    </source>
</evidence>
<evidence type="ECO:0000313" key="2">
    <source>
        <dbReference type="EMBL" id="MFC7670804.1"/>
    </source>
</evidence>
<dbReference type="PANTHER" id="PTHR47197:SF3">
    <property type="entry name" value="DIHYDRO-HEME D1 DEHYDROGENASE"/>
    <property type="match status" value="1"/>
</dbReference>
<sequence length="359" mass="38716">MNNARLEFFVGAGTLLLLAGACHSDNKAQQAAALSPRAAPLLTLERTVPLPHVKGGFDLMALDVAGQRLFVAAEDHHTVEVIDVRRGQPLASLPGFNEPKWVVYRPEGNRLFVSTGGDGRVTELDGTTYQKVRSYAFREACNNLRYDSLTRQLVVGVGKSFGALGLIDVARNVKVGEIPLAGYAKQFELDGPLIYVNEPALNQVEVIDRSTGKQTAVWPVTGATQNIPMALDRGHHRLFVACAPGRWWCIQPRTGGAWPACPSRPKPTASTTTPAGPGSTSPAAPAASPWCSSRPPTATRCCSCCPRCRGRAPRCTRRPWTRTFWPPRKGLERWLPPSLPRSEVAGTASRVGRGAGIPA</sequence>
<organism evidence="2 3">
    <name type="scientific">Hymenobacter humi</name>
    <dbReference type="NCBI Taxonomy" id="1411620"/>
    <lineage>
        <taxon>Bacteria</taxon>
        <taxon>Pseudomonadati</taxon>
        <taxon>Bacteroidota</taxon>
        <taxon>Cytophagia</taxon>
        <taxon>Cytophagales</taxon>
        <taxon>Hymenobacteraceae</taxon>
        <taxon>Hymenobacter</taxon>
    </lineage>
</organism>
<dbReference type="PANTHER" id="PTHR47197">
    <property type="entry name" value="PROTEIN NIRF"/>
    <property type="match status" value="1"/>
</dbReference>
<accession>A0ABW2UD40</accession>
<reference evidence="3" key="1">
    <citation type="journal article" date="2019" name="Int. J. Syst. Evol. Microbiol.">
        <title>The Global Catalogue of Microorganisms (GCM) 10K type strain sequencing project: providing services to taxonomists for standard genome sequencing and annotation.</title>
        <authorList>
            <consortium name="The Broad Institute Genomics Platform"/>
            <consortium name="The Broad Institute Genome Sequencing Center for Infectious Disease"/>
            <person name="Wu L."/>
            <person name="Ma J."/>
        </authorList>
    </citation>
    <scope>NUCLEOTIDE SEQUENCE [LARGE SCALE GENOMIC DNA]</scope>
    <source>
        <strain evidence="3">JCM 19635</strain>
    </source>
</reference>
<gene>
    <name evidence="2" type="ORF">ACFQT0_28010</name>
</gene>
<keyword evidence="3" id="KW-1185">Reference proteome</keyword>
<dbReference type="Gene3D" id="2.130.10.10">
    <property type="entry name" value="YVTN repeat-like/Quinoprotein amine dehydrogenase"/>
    <property type="match status" value="1"/>
</dbReference>